<evidence type="ECO:0000256" key="2">
    <source>
        <dbReference type="ARBA" id="ARBA00009726"/>
    </source>
</evidence>
<keyword evidence="5" id="KW-0547">Nucleotide-binding</keyword>
<evidence type="ECO:0000256" key="5">
    <source>
        <dbReference type="ARBA" id="ARBA00022741"/>
    </source>
</evidence>
<sequence>MVNGTIFETLATVNRTTTQAVLYVCSLITLLHAAGLDSHLSSKVASNATSLQHVSQTGIVAGLTTVVTFLFVWPLGSIQLQSKKANKAVSSIVHHLTDAWTTLREYYRGSLYKLWIQLTFARERELIQRQRKGKLTADDIPELPEDNRIIYQGLKYDVNEKLFLLRAIYQAVWPSLVPLYFADLLVEGIDMANIMVDGYVMHCLDAPDQHKWHQGYSAALLLLFLKLLQSKTRHIINRSDAGWQQVSDALEQEFLRLPLSSDGLRRIGSISTETYLAHSLISKMKGIHNVLVSISVIAASAWSIYRQVGWLAFVPFLIHSGTSLINTTCIWVFGAQSDWEDDDEEDDYDYYDEDLDDISDTIRTVKLFGWESKYLETQPKQRWQQRYGQLPWYAPAMRCLWFIIDSIDIIASQLSAGIITYTYAKQAGSAGKRITNAEVFQINQLAENMRWDIEGIIPQLRSLHILIRSYYMVENFLRGDFVPTLPRAPISDQQKPEVVLNDCAFIRNKKQRQQPVLDGVSFSAQAGEIVSVVGRTGSGKSTLLLSICGELEMVRGSGKVCGSVAYLEQDLWIMNDTMRANILFGRPMDGQFYEQVIYACALSKDLAGWPQGDLTVIGSKGINISGGQRARLALARTLYSRADIYLLDDPLSAVDAHVKRHIMEHVLLDSGLLKGKLRIVSTHTKQILPFSHQIVTLDEGKSSVQQQTPQIYRPVASADFNPSVSPSQHEPEKVNIKDSDEKAEKPDHKNAQKWSLRENLHYAAHLCGLPMIAGIVTAGLVSPVITFVMNGYVLSALQADKNSAGSSIQSTLHYLFLSMVSAVVERVMCRMQNQVNRRLVNKYMDNRIKRVFVKSVIWAPLSFFDSVTQSQISAAFNKGVRNFSGNIISLLMHQTRTVVNVLLSIYRMCTNSPQLLIVIPLATWLQSKERKVVDHMMDPIFDIEDEMMIRHQPVEDIIASNKHMIRIFNVGPYYLRKYQENSKEKRKFQMARSGISELGNTLYVVLTNATDMVIMWMLLVQYHITGSNISAAEYLHFSQMASTLISEFRQLKSFPRKLRSFSKSANVFRQYLSIKPEGLNATASPPANWPSSGEIVFKDFKLKYREDLEPALNGINLKVRPGEKIGIVGRTGAGKSTLAKSLFRLHTGLTSGSITIDGVDIDKLNVRQLRPCLGIIPQESTMFSGTLRENLDPLNQFTIEDMWGAMIECNMAKIVSQRSKTFSEDSDSEDDDDGNDSGTDDGYDSDGRVIDDFYDIKKRRRKWKRAGALKRILLYLLDEMPEPKSRRVRPRRHVLDRDISNSTGTLSSGQQQMFSLCRLLMRRRKIVVLDEATADVDLDTDKDIHNLIHTRFGDCTILTIAHRLETVMKSDRIVVMNQGQIVEVGPPQELAQQNGYFAELIRNNDFGQSVF</sequence>
<evidence type="ECO:0000256" key="8">
    <source>
        <dbReference type="ARBA" id="ARBA00023136"/>
    </source>
</evidence>
<keyword evidence="8 10" id="KW-0472">Membrane</keyword>
<feature type="compositionally biased region" description="Basic and acidic residues" evidence="9">
    <location>
        <begin position="729"/>
        <end position="751"/>
    </location>
</feature>
<accession>A0A9W8IA09</accession>
<name>A0A9W8IA09_9FUNG</name>
<reference evidence="12" key="1">
    <citation type="submission" date="2022-07" db="EMBL/GenBank/DDBJ databases">
        <title>Phylogenomic reconstructions and comparative analyses of Kickxellomycotina fungi.</title>
        <authorList>
            <person name="Reynolds N.K."/>
            <person name="Stajich J.E."/>
            <person name="Barry K."/>
            <person name="Grigoriev I.V."/>
            <person name="Crous P."/>
            <person name="Smith M.E."/>
        </authorList>
    </citation>
    <scope>NUCLEOTIDE SEQUENCE</scope>
    <source>
        <strain evidence="12">NRRL 1566</strain>
    </source>
</reference>
<keyword evidence="6 12" id="KW-0067">ATP-binding</keyword>
<dbReference type="InterPro" id="IPR003593">
    <property type="entry name" value="AAA+_ATPase"/>
</dbReference>
<feature type="compositionally biased region" description="Acidic residues" evidence="9">
    <location>
        <begin position="1224"/>
        <end position="1243"/>
    </location>
</feature>
<evidence type="ECO:0000256" key="7">
    <source>
        <dbReference type="ARBA" id="ARBA00022989"/>
    </source>
</evidence>
<feature type="transmembrane region" description="Helical" evidence="10">
    <location>
        <begin position="286"/>
        <end position="305"/>
    </location>
</feature>
<dbReference type="FunFam" id="3.40.50.300:FF:000997">
    <property type="entry name" value="Multidrug resistance-associated protein 1"/>
    <property type="match status" value="1"/>
</dbReference>
<feature type="domain" description="ABC transporter" evidence="11">
    <location>
        <begin position="498"/>
        <end position="724"/>
    </location>
</feature>
<dbReference type="GO" id="GO:0140359">
    <property type="term" value="F:ABC-type transporter activity"/>
    <property type="evidence" value="ECO:0007669"/>
    <property type="project" value="InterPro"/>
</dbReference>
<dbReference type="CDD" id="cd03244">
    <property type="entry name" value="ABCC_MRP_domain2"/>
    <property type="match status" value="1"/>
</dbReference>
<dbReference type="SMART" id="SM00382">
    <property type="entry name" value="AAA"/>
    <property type="match status" value="2"/>
</dbReference>
<dbReference type="Gene3D" id="3.40.50.300">
    <property type="entry name" value="P-loop containing nucleotide triphosphate hydrolases"/>
    <property type="match status" value="2"/>
</dbReference>
<dbReference type="CDD" id="cd03250">
    <property type="entry name" value="ABCC_MRP_domain1"/>
    <property type="match status" value="1"/>
</dbReference>
<comment type="similarity">
    <text evidence="2">Belongs to the ABC transporter superfamily. ABCC family. Conjugate transporter (TC 3.A.1.208) subfamily.</text>
</comment>
<protein>
    <submittedName>
        <fullName evidence="12">ATP-binding cassette glutathione S-conjugate transporter ycf1</fullName>
    </submittedName>
</protein>
<dbReference type="GO" id="GO:0005524">
    <property type="term" value="F:ATP binding"/>
    <property type="evidence" value="ECO:0007669"/>
    <property type="project" value="UniProtKB-KW"/>
</dbReference>
<evidence type="ECO:0000256" key="4">
    <source>
        <dbReference type="ARBA" id="ARBA00022692"/>
    </source>
</evidence>
<dbReference type="InterPro" id="IPR003439">
    <property type="entry name" value="ABC_transporter-like_ATP-bd"/>
</dbReference>
<dbReference type="PANTHER" id="PTHR24223">
    <property type="entry name" value="ATP-BINDING CASSETTE SUB-FAMILY C"/>
    <property type="match status" value="1"/>
</dbReference>
<dbReference type="EMBL" id="JANBUW010000051">
    <property type="protein sequence ID" value="KAJ2849929.1"/>
    <property type="molecule type" value="Genomic_DNA"/>
</dbReference>
<keyword evidence="7 10" id="KW-1133">Transmembrane helix</keyword>
<dbReference type="OrthoDB" id="6500128at2759"/>
<dbReference type="InterPro" id="IPR027417">
    <property type="entry name" value="P-loop_NTPase"/>
</dbReference>
<evidence type="ECO:0000256" key="3">
    <source>
        <dbReference type="ARBA" id="ARBA00022448"/>
    </source>
</evidence>
<evidence type="ECO:0000256" key="10">
    <source>
        <dbReference type="SAM" id="Phobius"/>
    </source>
</evidence>
<dbReference type="PANTHER" id="PTHR24223:SF456">
    <property type="entry name" value="MULTIDRUG RESISTANCE-ASSOCIATED PROTEIN LETHAL(2)03659"/>
    <property type="match status" value="1"/>
</dbReference>
<dbReference type="InterPro" id="IPR011527">
    <property type="entry name" value="ABC1_TM_dom"/>
</dbReference>
<evidence type="ECO:0000259" key="11">
    <source>
        <dbReference type="PROSITE" id="PS50893"/>
    </source>
</evidence>
<keyword evidence="13" id="KW-1185">Reference proteome</keyword>
<dbReference type="PROSITE" id="PS50893">
    <property type="entry name" value="ABC_TRANSPORTER_2"/>
    <property type="match status" value="2"/>
</dbReference>
<dbReference type="InterPro" id="IPR017871">
    <property type="entry name" value="ABC_transporter-like_CS"/>
</dbReference>
<dbReference type="Gene3D" id="1.20.1560.10">
    <property type="entry name" value="ABC transporter type 1, transmembrane domain"/>
    <property type="match status" value="2"/>
</dbReference>
<dbReference type="Pfam" id="PF00005">
    <property type="entry name" value="ABC_tran"/>
    <property type="match status" value="2"/>
</dbReference>
<evidence type="ECO:0000256" key="6">
    <source>
        <dbReference type="ARBA" id="ARBA00022840"/>
    </source>
</evidence>
<evidence type="ECO:0000313" key="13">
    <source>
        <dbReference type="Proteomes" id="UP001139887"/>
    </source>
</evidence>
<comment type="caution">
    <text evidence="12">The sequence shown here is derived from an EMBL/GenBank/DDBJ whole genome shotgun (WGS) entry which is preliminary data.</text>
</comment>
<feature type="transmembrane region" description="Helical" evidence="10">
    <location>
        <begin position="56"/>
        <end position="76"/>
    </location>
</feature>
<dbReference type="Pfam" id="PF00664">
    <property type="entry name" value="ABC_membrane"/>
    <property type="match status" value="1"/>
</dbReference>
<dbReference type="InterPro" id="IPR036640">
    <property type="entry name" value="ABC1_TM_sf"/>
</dbReference>
<evidence type="ECO:0000313" key="12">
    <source>
        <dbReference type="EMBL" id="KAJ2849929.1"/>
    </source>
</evidence>
<organism evidence="12 13">
    <name type="scientific">Coemansia brasiliensis</name>
    <dbReference type="NCBI Taxonomy" id="2650707"/>
    <lineage>
        <taxon>Eukaryota</taxon>
        <taxon>Fungi</taxon>
        <taxon>Fungi incertae sedis</taxon>
        <taxon>Zoopagomycota</taxon>
        <taxon>Kickxellomycotina</taxon>
        <taxon>Kickxellomycetes</taxon>
        <taxon>Kickxellales</taxon>
        <taxon>Kickxellaceae</taxon>
        <taxon>Coemansia</taxon>
    </lineage>
</organism>
<dbReference type="GO" id="GO:0016887">
    <property type="term" value="F:ATP hydrolysis activity"/>
    <property type="evidence" value="ECO:0007669"/>
    <property type="project" value="InterPro"/>
</dbReference>
<dbReference type="GO" id="GO:0016020">
    <property type="term" value="C:membrane"/>
    <property type="evidence" value="ECO:0007669"/>
    <property type="project" value="UniProtKB-SubCell"/>
</dbReference>
<evidence type="ECO:0000256" key="9">
    <source>
        <dbReference type="SAM" id="MobiDB-lite"/>
    </source>
</evidence>
<feature type="domain" description="ABC transporter" evidence="11">
    <location>
        <begin position="1095"/>
        <end position="1403"/>
    </location>
</feature>
<proteinExistence type="inferred from homology"/>
<comment type="subcellular location">
    <subcellularLocation>
        <location evidence="1">Membrane</location>
        <topology evidence="1">Multi-pass membrane protein</topology>
    </subcellularLocation>
</comment>
<gene>
    <name evidence="12" type="primary">YCF1_4</name>
    <name evidence="12" type="ORF">IWW36_002278</name>
</gene>
<feature type="region of interest" description="Disordered" evidence="9">
    <location>
        <begin position="1220"/>
        <end position="1243"/>
    </location>
</feature>
<keyword evidence="3" id="KW-0813">Transport</keyword>
<feature type="region of interest" description="Disordered" evidence="9">
    <location>
        <begin position="719"/>
        <end position="751"/>
    </location>
</feature>
<keyword evidence="4 10" id="KW-0812">Transmembrane</keyword>
<evidence type="ECO:0000256" key="1">
    <source>
        <dbReference type="ARBA" id="ARBA00004141"/>
    </source>
</evidence>
<dbReference type="Proteomes" id="UP001139887">
    <property type="component" value="Unassembled WGS sequence"/>
</dbReference>
<dbReference type="PROSITE" id="PS00211">
    <property type="entry name" value="ABC_TRANSPORTER_1"/>
    <property type="match status" value="2"/>
</dbReference>
<dbReference type="InterPro" id="IPR050173">
    <property type="entry name" value="ABC_transporter_C-like"/>
</dbReference>
<dbReference type="SUPFAM" id="SSF52540">
    <property type="entry name" value="P-loop containing nucleoside triphosphate hydrolases"/>
    <property type="match status" value="2"/>
</dbReference>
<dbReference type="SUPFAM" id="SSF90123">
    <property type="entry name" value="ABC transporter transmembrane region"/>
    <property type="match status" value="1"/>
</dbReference>
<feature type="transmembrane region" description="Helical" evidence="10">
    <location>
        <begin position="20"/>
        <end position="36"/>
    </location>
</feature>